<dbReference type="EMBL" id="JAHRIQ010082238">
    <property type="protein sequence ID" value="MEQ2247891.1"/>
    <property type="molecule type" value="Genomic_DNA"/>
</dbReference>
<gene>
    <name evidence="1" type="ORF">ILYODFUR_013821</name>
</gene>
<keyword evidence="2" id="KW-1185">Reference proteome</keyword>
<reference evidence="1 2" key="1">
    <citation type="submission" date="2021-06" db="EMBL/GenBank/DDBJ databases">
        <authorList>
            <person name="Palmer J.M."/>
        </authorList>
    </citation>
    <scope>NUCLEOTIDE SEQUENCE [LARGE SCALE GENOMIC DNA]</scope>
    <source>
        <strain evidence="2">if_2019</strain>
        <tissue evidence="1">Muscle</tissue>
    </source>
</reference>
<protein>
    <submittedName>
        <fullName evidence="1">Uncharacterized protein</fullName>
    </submittedName>
</protein>
<evidence type="ECO:0000313" key="1">
    <source>
        <dbReference type="EMBL" id="MEQ2247891.1"/>
    </source>
</evidence>
<dbReference type="Proteomes" id="UP001482620">
    <property type="component" value="Unassembled WGS sequence"/>
</dbReference>
<sequence length="104" mass="11666">MLKKRREVQWGAGLGSEFVLVIHMWTELYHKGALRLLQWLRCGGMVLVPGRVRRKVCYAAVSMPSSSGRGKNPIQLETTSMLGALWSLGCFCRPQKEMSSHACT</sequence>
<name>A0ABV0US16_9TELE</name>
<evidence type="ECO:0000313" key="2">
    <source>
        <dbReference type="Proteomes" id="UP001482620"/>
    </source>
</evidence>
<organism evidence="1 2">
    <name type="scientific">Ilyodon furcidens</name>
    <name type="common">goldbreast splitfin</name>
    <dbReference type="NCBI Taxonomy" id="33524"/>
    <lineage>
        <taxon>Eukaryota</taxon>
        <taxon>Metazoa</taxon>
        <taxon>Chordata</taxon>
        <taxon>Craniata</taxon>
        <taxon>Vertebrata</taxon>
        <taxon>Euteleostomi</taxon>
        <taxon>Actinopterygii</taxon>
        <taxon>Neopterygii</taxon>
        <taxon>Teleostei</taxon>
        <taxon>Neoteleostei</taxon>
        <taxon>Acanthomorphata</taxon>
        <taxon>Ovalentaria</taxon>
        <taxon>Atherinomorphae</taxon>
        <taxon>Cyprinodontiformes</taxon>
        <taxon>Goodeidae</taxon>
        <taxon>Ilyodon</taxon>
    </lineage>
</organism>
<proteinExistence type="predicted"/>
<comment type="caution">
    <text evidence="1">The sequence shown here is derived from an EMBL/GenBank/DDBJ whole genome shotgun (WGS) entry which is preliminary data.</text>
</comment>
<accession>A0ABV0US16</accession>